<organism evidence="2">
    <name type="scientific">Siphoviridae sp. ctnN38</name>
    <dbReference type="NCBI Taxonomy" id="2826455"/>
    <lineage>
        <taxon>Viruses</taxon>
        <taxon>Duplodnaviria</taxon>
        <taxon>Heunggongvirae</taxon>
        <taxon>Uroviricota</taxon>
        <taxon>Caudoviricetes</taxon>
    </lineage>
</organism>
<feature type="compositionally biased region" description="Basic residues" evidence="1">
    <location>
        <begin position="1"/>
        <end position="15"/>
    </location>
</feature>
<dbReference type="EMBL" id="BK015077">
    <property type="protein sequence ID" value="DAD90117.1"/>
    <property type="molecule type" value="Genomic_DNA"/>
</dbReference>
<name>A0A8S5N5U2_9CAUD</name>
<evidence type="ECO:0000256" key="1">
    <source>
        <dbReference type="SAM" id="MobiDB-lite"/>
    </source>
</evidence>
<proteinExistence type="predicted"/>
<reference evidence="2" key="1">
    <citation type="journal article" date="2021" name="Proc. Natl. Acad. Sci. U.S.A.">
        <title>A Catalog of Tens of Thousands of Viruses from Human Metagenomes Reveals Hidden Associations with Chronic Diseases.</title>
        <authorList>
            <person name="Tisza M.J."/>
            <person name="Buck C.B."/>
        </authorList>
    </citation>
    <scope>NUCLEOTIDE SEQUENCE</scope>
    <source>
        <strain evidence="2">CtnN38</strain>
    </source>
</reference>
<sequence>MSSAKKHKQRSHRSYRNSVATAEHFQNRQILKMSQQKVMKEKSNLFTKLMGLFKKGEK</sequence>
<protein>
    <submittedName>
        <fullName evidence="2">Uncharacterized protein</fullName>
    </submittedName>
</protein>
<evidence type="ECO:0000313" key="2">
    <source>
        <dbReference type="EMBL" id="DAD90117.1"/>
    </source>
</evidence>
<feature type="region of interest" description="Disordered" evidence="1">
    <location>
        <begin position="1"/>
        <end position="23"/>
    </location>
</feature>
<accession>A0A8S5N5U2</accession>